<reference evidence="3 4" key="1">
    <citation type="submission" date="2020-08" db="EMBL/GenBank/DDBJ databases">
        <title>Plant Genome Project.</title>
        <authorList>
            <person name="Zhang R.-G."/>
        </authorList>
    </citation>
    <scope>NUCLEOTIDE SEQUENCE [LARGE SCALE GENOMIC DNA]</scope>
    <source>
        <tissue evidence="3">Rhizome</tissue>
    </source>
</reference>
<evidence type="ECO:0000313" key="3">
    <source>
        <dbReference type="EMBL" id="KAG6471806.1"/>
    </source>
</evidence>
<keyword evidence="1" id="KW-0732">Signal</keyword>
<feature type="chain" id="PRO_5035319382" description="Bifunctional inhibitor/plant lipid transfer protein/seed storage helical domain-containing protein" evidence="1">
    <location>
        <begin position="21"/>
        <end position="265"/>
    </location>
</feature>
<evidence type="ECO:0000256" key="1">
    <source>
        <dbReference type="SAM" id="SignalP"/>
    </source>
</evidence>
<keyword evidence="4" id="KW-1185">Reference proteome</keyword>
<proteinExistence type="predicted"/>
<comment type="caution">
    <text evidence="3">The sequence shown here is derived from an EMBL/GenBank/DDBJ whole genome shotgun (WGS) entry which is preliminary data.</text>
</comment>
<accession>A0A8J5CVR8</accession>
<feature type="signal peptide" evidence="1">
    <location>
        <begin position="1"/>
        <end position="20"/>
    </location>
</feature>
<organism evidence="3 4">
    <name type="scientific">Zingiber officinale</name>
    <name type="common">Ginger</name>
    <name type="synonym">Amomum zingiber</name>
    <dbReference type="NCBI Taxonomy" id="94328"/>
    <lineage>
        <taxon>Eukaryota</taxon>
        <taxon>Viridiplantae</taxon>
        <taxon>Streptophyta</taxon>
        <taxon>Embryophyta</taxon>
        <taxon>Tracheophyta</taxon>
        <taxon>Spermatophyta</taxon>
        <taxon>Magnoliopsida</taxon>
        <taxon>Liliopsida</taxon>
        <taxon>Zingiberales</taxon>
        <taxon>Zingiberaceae</taxon>
        <taxon>Zingiber</taxon>
    </lineage>
</organism>
<gene>
    <name evidence="3" type="ORF">ZIOFF_069252</name>
</gene>
<dbReference type="AlphaFoldDB" id="A0A8J5CVR8"/>
<feature type="domain" description="Bifunctional inhibitor/plant lipid transfer protein/seed storage helical" evidence="2">
    <location>
        <begin position="19"/>
        <end position="101"/>
    </location>
</feature>
<evidence type="ECO:0000259" key="2">
    <source>
        <dbReference type="Pfam" id="PF14368"/>
    </source>
</evidence>
<dbReference type="Gene3D" id="1.10.110.10">
    <property type="entry name" value="Plant lipid-transfer and hydrophobic proteins"/>
    <property type="match status" value="1"/>
</dbReference>
<dbReference type="SUPFAM" id="SSF47699">
    <property type="entry name" value="Bifunctional inhibitor/lipid-transfer protein/seed storage 2S albumin"/>
    <property type="match status" value="1"/>
</dbReference>
<evidence type="ECO:0000313" key="4">
    <source>
        <dbReference type="Proteomes" id="UP000734854"/>
    </source>
</evidence>
<dbReference type="InterPro" id="IPR016140">
    <property type="entry name" value="Bifunc_inhib/LTP/seed_store"/>
</dbReference>
<dbReference type="InterPro" id="IPR036312">
    <property type="entry name" value="Bifun_inhib/LTP/seed_sf"/>
</dbReference>
<dbReference type="EMBL" id="JACMSC010000020">
    <property type="protein sequence ID" value="KAG6471806.1"/>
    <property type="molecule type" value="Genomic_DNA"/>
</dbReference>
<protein>
    <recommendedName>
        <fullName evidence="2">Bifunctional inhibitor/plant lipid transfer protein/seed storage helical domain-containing protein</fullName>
    </recommendedName>
</protein>
<name>A0A8J5CVR8_ZINOF</name>
<dbReference type="Proteomes" id="UP000734854">
    <property type="component" value="Unassembled WGS sequence"/>
</dbReference>
<dbReference type="Pfam" id="PF14368">
    <property type="entry name" value="LTP_2"/>
    <property type="match status" value="1"/>
</dbReference>
<sequence>MATPLVLAAFLFAIFPSAAAVAHSPSASPDIATGLIDCLAFVLDGSPVPWPTAACCANVCSSPELVCQAVEEASCLGFAVSIKRTLGLPAACSIDAPQIHCHRNSTAGDSSGGSTFFMFVVISFTTHAATISTCVTFPNVISASATAFAAAVTLVSSSAGVTFSIYADSIDSVLVSISIDTGKVSSRAAVTFIYAVSINVAVVTPISIATNKVNTVTSDSVFIPGSATNSGAIPTFTGNKSRSFSDNASAVTFFPGAVGLRKRTG</sequence>